<name>A0ABN1AZ95_9ACTN</name>
<feature type="region of interest" description="Disordered" evidence="1">
    <location>
        <begin position="64"/>
        <end position="86"/>
    </location>
</feature>
<protein>
    <submittedName>
        <fullName evidence="2">Uncharacterized protein</fullName>
    </submittedName>
</protein>
<feature type="compositionally biased region" description="Low complexity" evidence="1">
    <location>
        <begin position="16"/>
        <end position="28"/>
    </location>
</feature>
<gene>
    <name evidence="2" type="ORF">GCM10009544_54280</name>
</gene>
<evidence type="ECO:0000313" key="2">
    <source>
        <dbReference type="EMBL" id="GAA0485938.1"/>
    </source>
</evidence>
<dbReference type="Proteomes" id="UP001499895">
    <property type="component" value="Unassembled WGS sequence"/>
</dbReference>
<evidence type="ECO:0000256" key="1">
    <source>
        <dbReference type="SAM" id="MobiDB-lite"/>
    </source>
</evidence>
<evidence type="ECO:0000313" key="3">
    <source>
        <dbReference type="Proteomes" id="UP001499895"/>
    </source>
</evidence>
<keyword evidence="3" id="KW-1185">Reference proteome</keyword>
<reference evidence="2 3" key="1">
    <citation type="journal article" date="2019" name="Int. J. Syst. Evol. Microbiol.">
        <title>The Global Catalogue of Microorganisms (GCM) 10K type strain sequencing project: providing services to taxonomists for standard genome sequencing and annotation.</title>
        <authorList>
            <consortium name="The Broad Institute Genomics Platform"/>
            <consortium name="The Broad Institute Genome Sequencing Center for Infectious Disease"/>
            <person name="Wu L."/>
            <person name="Ma J."/>
        </authorList>
    </citation>
    <scope>NUCLEOTIDE SEQUENCE [LARGE SCALE GENOMIC DNA]</scope>
    <source>
        <strain evidence="2 3">JCM 10649</strain>
    </source>
</reference>
<dbReference type="EMBL" id="BAAAHB010000090">
    <property type="protein sequence ID" value="GAA0485938.1"/>
    <property type="molecule type" value="Genomic_DNA"/>
</dbReference>
<accession>A0ABN1AZ95</accession>
<proteinExistence type="predicted"/>
<sequence>MNPSGAEGLLHERTETAWSTDWSTDSSTRGPDPGDADARRHRKTIDTHIALFAGNGEILGGAVGAQRSAAERPGRDGAQPGAGVRV</sequence>
<comment type="caution">
    <text evidence="2">The sequence shown here is derived from an EMBL/GenBank/DDBJ whole genome shotgun (WGS) entry which is preliminary data.</text>
</comment>
<organism evidence="2 3">
    <name type="scientific">Streptomyces stramineus</name>
    <dbReference type="NCBI Taxonomy" id="173861"/>
    <lineage>
        <taxon>Bacteria</taxon>
        <taxon>Bacillati</taxon>
        <taxon>Actinomycetota</taxon>
        <taxon>Actinomycetes</taxon>
        <taxon>Kitasatosporales</taxon>
        <taxon>Streptomycetaceae</taxon>
        <taxon>Streptomyces</taxon>
    </lineage>
</organism>
<feature type="region of interest" description="Disordered" evidence="1">
    <location>
        <begin position="1"/>
        <end position="42"/>
    </location>
</feature>